<sequence>MIVRFQGKVPKIHKSAYISENVSVIGDVTIGEDSNIWFGTVIRGDICEINIGYRTNVQDNCTLHVGNEKQPLYIGNNVTIGHNAIVHGCTVEDEVLIGMGAIILNDAHIGKNTIIGAGALVSEGKEIPSGVLCLGVPAKVVRKLTEEEIESIKKSAENYANLSKKYESK</sequence>
<reference evidence="1 2" key="1">
    <citation type="submission" date="2016-11" db="EMBL/GenBank/DDBJ databases">
        <authorList>
            <person name="Jaros S."/>
            <person name="Januszkiewicz K."/>
            <person name="Wedrychowicz H."/>
        </authorList>
    </citation>
    <scope>NUCLEOTIDE SEQUENCE [LARGE SCALE GENOMIC DNA]</scope>
    <source>
        <strain evidence="1 2">DSM 2631</strain>
    </source>
</reference>
<protein>
    <submittedName>
        <fullName evidence="1">Carbonic anhydrase or acetyltransferase, isoleucine patch superfamily</fullName>
    </submittedName>
</protein>
<dbReference type="InterPro" id="IPR001451">
    <property type="entry name" value="Hexapep"/>
</dbReference>
<proteinExistence type="predicted"/>
<dbReference type="OrthoDB" id="9803036at2"/>
<dbReference type="STRING" id="1533.SAMN05443638_1349"/>
<evidence type="ECO:0000313" key="2">
    <source>
        <dbReference type="Proteomes" id="UP000184035"/>
    </source>
</evidence>
<dbReference type="PANTHER" id="PTHR13061:SF29">
    <property type="entry name" value="GAMMA CARBONIC ANHYDRASE-LIKE 1, MITOCHONDRIAL-RELATED"/>
    <property type="match status" value="1"/>
</dbReference>
<dbReference type="Pfam" id="PF00132">
    <property type="entry name" value="Hexapep"/>
    <property type="match status" value="2"/>
</dbReference>
<dbReference type="RefSeq" id="WP_072897528.1">
    <property type="nucleotide sequence ID" value="NZ_FQVM01000034.1"/>
</dbReference>
<accession>A0A1M4YZM1</accession>
<dbReference type="PANTHER" id="PTHR13061">
    <property type="entry name" value="DYNACTIN SUBUNIT P25"/>
    <property type="match status" value="1"/>
</dbReference>
<name>A0A1M4YZM1_9CLOT</name>
<dbReference type="Proteomes" id="UP000184035">
    <property type="component" value="Unassembled WGS sequence"/>
</dbReference>
<dbReference type="InterPro" id="IPR047324">
    <property type="entry name" value="LbH_gamma_CA-like"/>
</dbReference>
<dbReference type="InterPro" id="IPR050484">
    <property type="entry name" value="Transf_Hexapept/Carb_Anhydrase"/>
</dbReference>
<gene>
    <name evidence="1" type="ORF">SAMN05443638_1349</name>
</gene>
<dbReference type="Gene3D" id="2.160.10.10">
    <property type="entry name" value="Hexapeptide repeat proteins"/>
    <property type="match status" value="1"/>
</dbReference>
<keyword evidence="1" id="KW-0808">Transferase</keyword>
<dbReference type="SUPFAM" id="SSF51161">
    <property type="entry name" value="Trimeric LpxA-like enzymes"/>
    <property type="match status" value="1"/>
</dbReference>
<dbReference type="AlphaFoldDB" id="A0A1M4YZM1"/>
<dbReference type="EMBL" id="FQVM01000034">
    <property type="protein sequence ID" value="SHF10952.1"/>
    <property type="molecule type" value="Genomic_DNA"/>
</dbReference>
<dbReference type="GO" id="GO:0016740">
    <property type="term" value="F:transferase activity"/>
    <property type="evidence" value="ECO:0007669"/>
    <property type="project" value="UniProtKB-KW"/>
</dbReference>
<organism evidence="1 2">
    <name type="scientific">Clostridium fallax</name>
    <dbReference type="NCBI Taxonomy" id="1533"/>
    <lineage>
        <taxon>Bacteria</taxon>
        <taxon>Bacillati</taxon>
        <taxon>Bacillota</taxon>
        <taxon>Clostridia</taxon>
        <taxon>Eubacteriales</taxon>
        <taxon>Clostridiaceae</taxon>
        <taxon>Clostridium</taxon>
    </lineage>
</organism>
<evidence type="ECO:0000313" key="1">
    <source>
        <dbReference type="EMBL" id="SHF10952.1"/>
    </source>
</evidence>
<dbReference type="CDD" id="cd04645">
    <property type="entry name" value="LbH_gamma_CA_like"/>
    <property type="match status" value="1"/>
</dbReference>
<keyword evidence="2" id="KW-1185">Reference proteome</keyword>
<dbReference type="InterPro" id="IPR011004">
    <property type="entry name" value="Trimer_LpxA-like_sf"/>
</dbReference>